<dbReference type="Gene3D" id="3.40.1660.10">
    <property type="entry name" value="EreA-like (biosynthetic domain)"/>
    <property type="match status" value="1"/>
</dbReference>
<evidence type="ECO:0000313" key="1">
    <source>
        <dbReference type="EMBL" id="NYH78515.1"/>
    </source>
</evidence>
<reference evidence="1 2" key="1">
    <citation type="submission" date="2020-07" db="EMBL/GenBank/DDBJ databases">
        <title>Genomic Encyclopedia of Type Strains, Phase III (KMG-III): the genomes of soil and plant-associated and newly described type strains.</title>
        <authorList>
            <person name="Whitman W."/>
        </authorList>
    </citation>
    <scope>NUCLEOTIDE SEQUENCE [LARGE SCALE GENOMIC DNA]</scope>
    <source>
        <strain evidence="1 2">CECT 8576</strain>
    </source>
</reference>
<dbReference type="EMBL" id="JACBYW010000003">
    <property type="protein sequence ID" value="NYH78515.1"/>
    <property type="molecule type" value="Genomic_DNA"/>
</dbReference>
<accession>A0A852YZT1</accession>
<dbReference type="InterPro" id="IPR052036">
    <property type="entry name" value="Hydrolase/PRTase-associated"/>
</dbReference>
<evidence type="ECO:0000313" key="2">
    <source>
        <dbReference type="Proteomes" id="UP000548304"/>
    </source>
</evidence>
<keyword evidence="2" id="KW-1185">Reference proteome</keyword>
<comment type="caution">
    <text evidence="1">The sequence shown here is derived from an EMBL/GenBank/DDBJ whole genome shotgun (WGS) entry which is preliminary data.</text>
</comment>
<proteinExistence type="predicted"/>
<name>A0A852YZT1_9ACTN</name>
<protein>
    <submittedName>
        <fullName evidence="1">Erythromycin esterase-like protein</fullName>
    </submittedName>
</protein>
<dbReference type="AlphaFoldDB" id="A0A852YZT1"/>
<dbReference type="RefSeq" id="WP_343075236.1">
    <property type="nucleotide sequence ID" value="NZ_JACBYW010000003.1"/>
</dbReference>
<dbReference type="Proteomes" id="UP000548304">
    <property type="component" value="Unassembled WGS sequence"/>
</dbReference>
<dbReference type="SUPFAM" id="SSF159501">
    <property type="entry name" value="EreA/ChaN-like"/>
    <property type="match status" value="1"/>
</dbReference>
<dbReference type="PANTHER" id="PTHR31299:SF0">
    <property type="entry name" value="ESTERASE, PUTATIVE (AFU_ORTHOLOGUE AFUA_1G05850)-RELATED"/>
    <property type="match status" value="1"/>
</dbReference>
<sequence length="91" mass="10184">MPTESITELTTELRTLDPDADDADLEVLREVVGRARVVFLGESAHFTAEFNRIRDRVLRFLVRRMGFSALVLESGLPEGLAVGRWVRGRAG</sequence>
<organism evidence="1 2">
    <name type="scientific">Actinopolyspora biskrensis</name>
    <dbReference type="NCBI Taxonomy" id="1470178"/>
    <lineage>
        <taxon>Bacteria</taxon>
        <taxon>Bacillati</taxon>
        <taxon>Actinomycetota</taxon>
        <taxon>Actinomycetes</taxon>
        <taxon>Actinopolysporales</taxon>
        <taxon>Actinopolysporaceae</taxon>
        <taxon>Actinopolyspora</taxon>
    </lineage>
</organism>
<gene>
    <name evidence="1" type="ORF">FHR84_001840</name>
</gene>
<dbReference type="PANTHER" id="PTHR31299">
    <property type="entry name" value="ESTERASE, PUTATIVE (AFU_ORTHOLOGUE AFUA_1G05850)-RELATED"/>
    <property type="match status" value="1"/>
</dbReference>